<dbReference type="Pfam" id="PF06695">
    <property type="entry name" value="Sm_multidrug_ex"/>
    <property type="match status" value="1"/>
</dbReference>
<dbReference type="PANTHER" id="PTHR36007:SF2">
    <property type="entry name" value="TRANSPORT PROTEIN-RELATED"/>
    <property type="match status" value="1"/>
</dbReference>
<keyword evidence="1" id="KW-0812">Transmembrane</keyword>
<dbReference type="InterPro" id="IPR009577">
    <property type="entry name" value="Sm_multidrug_ex"/>
</dbReference>
<evidence type="ECO:0008006" key="3">
    <source>
        <dbReference type="Google" id="ProtNLM"/>
    </source>
</evidence>
<proteinExistence type="predicted"/>
<dbReference type="EMBL" id="VSSQ01000008">
    <property type="protein sequence ID" value="MPL59027.1"/>
    <property type="molecule type" value="Genomic_DNA"/>
</dbReference>
<protein>
    <recommendedName>
        <fullName evidence="3">Small multi-drug export protein</fullName>
    </recommendedName>
</protein>
<organism evidence="2">
    <name type="scientific">bioreactor metagenome</name>
    <dbReference type="NCBI Taxonomy" id="1076179"/>
    <lineage>
        <taxon>unclassified sequences</taxon>
        <taxon>metagenomes</taxon>
        <taxon>ecological metagenomes</taxon>
    </lineage>
</organism>
<gene>
    <name evidence="2" type="ORF">SDC9_04575</name>
</gene>
<sequence length="159" mass="17074">MDSSIIISGLLALLPISELRGAIPYAVLNGIDLIPAALLGTGINALVPFLAYLFLSTVHKLLYKLGFYRNFFDRFVEKARAKVHDKVERYGYWGLLIFVAIPLPVTGAWTGTLGAWVLGMDKRKASLAILGGVLAAGIIVSVLVALLGAGAEIIFLKSF</sequence>
<evidence type="ECO:0000256" key="1">
    <source>
        <dbReference type="SAM" id="Phobius"/>
    </source>
</evidence>
<name>A0A644SXN4_9ZZZZ</name>
<comment type="caution">
    <text evidence="2">The sequence shown here is derived from an EMBL/GenBank/DDBJ whole genome shotgun (WGS) entry which is preliminary data.</text>
</comment>
<keyword evidence="1" id="KW-0472">Membrane</keyword>
<feature type="transmembrane region" description="Helical" evidence="1">
    <location>
        <begin position="90"/>
        <end position="109"/>
    </location>
</feature>
<dbReference type="PANTHER" id="PTHR36007">
    <property type="entry name" value="TRANSPORT PROTEIN-RELATED"/>
    <property type="match status" value="1"/>
</dbReference>
<reference evidence="2" key="1">
    <citation type="submission" date="2019-08" db="EMBL/GenBank/DDBJ databases">
        <authorList>
            <person name="Kucharzyk K."/>
            <person name="Murdoch R.W."/>
            <person name="Higgins S."/>
            <person name="Loffler F."/>
        </authorList>
    </citation>
    <scope>NUCLEOTIDE SEQUENCE</scope>
</reference>
<feature type="transmembrane region" description="Helical" evidence="1">
    <location>
        <begin position="129"/>
        <end position="156"/>
    </location>
</feature>
<feature type="transmembrane region" description="Helical" evidence="1">
    <location>
        <begin position="37"/>
        <end position="55"/>
    </location>
</feature>
<accession>A0A644SXN4</accession>
<evidence type="ECO:0000313" key="2">
    <source>
        <dbReference type="EMBL" id="MPL59027.1"/>
    </source>
</evidence>
<dbReference type="AlphaFoldDB" id="A0A644SXN4"/>
<keyword evidence="1" id="KW-1133">Transmembrane helix</keyword>